<proteinExistence type="predicted"/>
<keyword evidence="1" id="KW-0812">Transmembrane</keyword>
<evidence type="ECO:0000256" key="1">
    <source>
        <dbReference type="SAM" id="Phobius"/>
    </source>
</evidence>
<evidence type="ECO:0000313" key="3">
    <source>
        <dbReference type="Proteomes" id="UP000182658"/>
    </source>
</evidence>
<keyword evidence="3" id="KW-1185">Reference proteome</keyword>
<dbReference type="AlphaFoldDB" id="A0A1J7JRY8"/>
<dbReference type="InParanoid" id="A0A1J7JRY8"/>
<feature type="transmembrane region" description="Helical" evidence="1">
    <location>
        <begin position="42"/>
        <end position="67"/>
    </location>
</feature>
<organism evidence="2 3">
    <name type="scientific">Coniochaeta ligniaria NRRL 30616</name>
    <dbReference type="NCBI Taxonomy" id="1408157"/>
    <lineage>
        <taxon>Eukaryota</taxon>
        <taxon>Fungi</taxon>
        <taxon>Dikarya</taxon>
        <taxon>Ascomycota</taxon>
        <taxon>Pezizomycotina</taxon>
        <taxon>Sordariomycetes</taxon>
        <taxon>Sordariomycetidae</taxon>
        <taxon>Coniochaetales</taxon>
        <taxon>Coniochaetaceae</taxon>
        <taxon>Coniochaeta</taxon>
    </lineage>
</organism>
<protein>
    <submittedName>
        <fullName evidence="2">Uncharacterized protein</fullName>
    </submittedName>
</protein>
<name>A0A1J7JRY8_9PEZI</name>
<gene>
    <name evidence="2" type="ORF">CONLIGDRAFT_629822</name>
</gene>
<sequence length="73" mass="8396">MTHRKYTLCTDLRHCMDQYSFDHARHSGRKHWLFLCLKHKTVCLLINMLAPGVYSTVVFTIGTIVGYDGLPLA</sequence>
<reference evidence="2 3" key="1">
    <citation type="submission" date="2016-10" db="EMBL/GenBank/DDBJ databases">
        <title>Draft genome sequence of Coniochaeta ligniaria NRRL30616, a lignocellulolytic fungus for bioabatement of inhibitors in plant biomass hydrolysates.</title>
        <authorList>
            <consortium name="DOE Joint Genome Institute"/>
            <person name="Jimenez D.J."/>
            <person name="Hector R.E."/>
            <person name="Riley R."/>
            <person name="Sun H."/>
            <person name="Grigoriev I.V."/>
            <person name="Van Elsas J.D."/>
            <person name="Nichols N.N."/>
        </authorList>
    </citation>
    <scope>NUCLEOTIDE SEQUENCE [LARGE SCALE GENOMIC DNA]</scope>
    <source>
        <strain evidence="2 3">NRRL 30616</strain>
    </source>
</reference>
<keyword evidence="1" id="KW-0472">Membrane</keyword>
<dbReference type="Proteomes" id="UP000182658">
    <property type="component" value="Unassembled WGS sequence"/>
</dbReference>
<keyword evidence="1" id="KW-1133">Transmembrane helix</keyword>
<dbReference type="EMBL" id="KV875095">
    <property type="protein sequence ID" value="OIW32132.1"/>
    <property type="molecule type" value="Genomic_DNA"/>
</dbReference>
<accession>A0A1J7JRY8</accession>
<evidence type="ECO:0000313" key="2">
    <source>
        <dbReference type="EMBL" id="OIW32132.1"/>
    </source>
</evidence>